<reference evidence="2 3" key="1">
    <citation type="submission" date="2010-08" db="EMBL/GenBank/DDBJ databases">
        <authorList>
            <person name="Weinstock G."/>
            <person name="Sodergren E."/>
            <person name="Clifton S."/>
            <person name="Fulton L."/>
            <person name="Fulton B."/>
            <person name="Courtney L."/>
            <person name="Fronick C."/>
            <person name="Harrison M."/>
            <person name="Strong C."/>
            <person name="Farmer C."/>
            <person name="Delahaunty K."/>
            <person name="Markovic C."/>
            <person name="Hall O."/>
            <person name="Minx P."/>
            <person name="Tomlinson C."/>
            <person name="Mitreva M."/>
            <person name="Hou S."/>
            <person name="Chen J."/>
            <person name="Wollam A."/>
            <person name="Pepin K.H."/>
            <person name="Johnson M."/>
            <person name="Bhonagiri V."/>
            <person name="Zhang X."/>
            <person name="Suruliraj S."/>
            <person name="Warren W."/>
            <person name="Chinwalla A."/>
            <person name="Mardis E.R."/>
            <person name="Wilson R.K."/>
        </authorList>
    </citation>
    <scope>NUCLEOTIDE SEQUENCE [LARGE SCALE GENOMIC DNA]</scope>
    <source>
        <strain evidence="2 3">F0359</strain>
    </source>
</reference>
<protein>
    <recommendedName>
        <fullName evidence="4">Folate transporter FolT</fullName>
    </recommendedName>
</protein>
<dbReference type="NCBIfam" id="TIGR04518">
    <property type="entry name" value="ECF_S_folT_fam"/>
    <property type="match status" value="1"/>
</dbReference>
<dbReference type="Proteomes" id="UP000003195">
    <property type="component" value="Unassembled WGS sequence"/>
</dbReference>
<feature type="transmembrane region" description="Helical" evidence="1">
    <location>
        <begin position="104"/>
        <end position="127"/>
    </location>
</feature>
<evidence type="ECO:0000313" key="2">
    <source>
        <dbReference type="EMBL" id="EFQ04239.1"/>
    </source>
</evidence>
<name>E2ZBL1_9FIRM</name>
<dbReference type="InterPro" id="IPR024529">
    <property type="entry name" value="ECF_trnsprt_substrate-spec"/>
</dbReference>
<comment type="caution">
    <text evidence="2">The sequence shown here is derived from an EMBL/GenBank/DDBJ whole genome shotgun (WGS) entry which is preliminary data.</text>
</comment>
<feature type="transmembrane region" description="Helical" evidence="1">
    <location>
        <begin position="43"/>
        <end position="66"/>
    </location>
</feature>
<dbReference type="InterPro" id="IPR030949">
    <property type="entry name" value="ECF_S_folate_fam"/>
</dbReference>
<dbReference type="Pfam" id="PF12822">
    <property type="entry name" value="ECF_trnsprt"/>
    <property type="match status" value="1"/>
</dbReference>
<gene>
    <name evidence="2" type="ORF">HMPREF9429_00842</name>
</gene>
<evidence type="ECO:0008006" key="4">
    <source>
        <dbReference type="Google" id="ProtNLM"/>
    </source>
</evidence>
<dbReference type="HOGENOM" id="CLU_098232_3_0_9"/>
<evidence type="ECO:0000313" key="3">
    <source>
        <dbReference type="Proteomes" id="UP000003195"/>
    </source>
</evidence>
<feature type="transmembrane region" description="Helical" evidence="1">
    <location>
        <begin position="139"/>
        <end position="160"/>
    </location>
</feature>
<evidence type="ECO:0000256" key="1">
    <source>
        <dbReference type="SAM" id="Phobius"/>
    </source>
</evidence>
<dbReference type="AlphaFoldDB" id="E2ZBL1"/>
<proteinExistence type="predicted"/>
<keyword evidence="1" id="KW-0472">Membrane</keyword>
<accession>E2ZBL1</accession>
<sequence length="169" mass="19025">MNYSHFQNPARMGLCISLTVIMSYILAIHTTFIHLTFGFIPTAIFAILYGPVAAGIMAAIACFIGMLLFGQGVFFPGFMVSEFLVGYIYGYFLYKKDVTWQRLLLPEALITVFVHLGLNTLWLTLFYGKAASAILTGRIVKNLICFPLEIFLILLVYKAVYSILKRETL</sequence>
<dbReference type="Gene3D" id="1.10.1760.20">
    <property type="match status" value="1"/>
</dbReference>
<keyword evidence="1" id="KW-0812">Transmembrane</keyword>
<dbReference type="RefSeq" id="WP_006941866.1">
    <property type="nucleotide sequence ID" value="NZ_GL538208.1"/>
</dbReference>
<feature type="transmembrane region" description="Helical" evidence="1">
    <location>
        <begin position="12"/>
        <end position="37"/>
    </location>
</feature>
<keyword evidence="3" id="KW-1185">Reference proteome</keyword>
<dbReference type="eggNOG" id="COG4720">
    <property type="taxonomic scope" value="Bacteria"/>
</dbReference>
<dbReference type="STRING" id="706434.HMPREF9429_00842"/>
<feature type="transmembrane region" description="Helical" evidence="1">
    <location>
        <begin position="73"/>
        <end position="92"/>
    </location>
</feature>
<dbReference type="GO" id="GO:0022857">
    <property type="term" value="F:transmembrane transporter activity"/>
    <property type="evidence" value="ECO:0007669"/>
    <property type="project" value="InterPro"/>
</dbReference>
<keyword evidence="1" id="KW-1133">Transmembrane helix</keyword>
<dbReference type="EMBL" id="AECS01000036">
    <property type="protein sequence ID" value="EFQ04239.1"/>
    <property type="molecule type" value="Genomic_DNA"/>
</dbReference>
<organism evidence="2 3">
    <name type="scientific">Megasphaera micronuciformis F0359</name>
    <dbReference type="NCBI Taxonomy" id="706434"/>
    <lineage>
        <taxon>Bacteria</taxon>
        <taxon>Bacillati</taxon>
        <taxon>Bacillota</taxon>
        <taxon>Negativicutes</taxon>
        <taxon>Veillonellales</taxon>
        <taxon>Veillonellaceae</taxon>
        <taxon>Megasphaera</taxon>
    </lineage>
</organism>